<dbReference type="PANTHER" id="PTHR12159">
    <property type="entry name" value="G/T AND G/U MISMATCH-SPECIFIC DNA GLYCOSYLASE"/>
    <property type="match status" value="1"/>
</dbReference>
<proteinExistence type="predicted"/>
<accession>A0AAW1Q4Y9</accession>
<keyword evidence="3" id="KW-0234">DNA repair</keyword>
<name>A0AAW1Q4Y9_9CHLO</name>
<evidence type="ECO:0000313" key="6">
    <source>
        <dbReference type="Proteomes" id="UP001489004"/>
    </source>
</evidence>
<feature type="domain" description="Uracil-DNA glycosylase-like" evidence="4">
    <location>
        <begin position="62"/>
        <end position="239"/>
    </location>
</feature>
<dbReference type="GO" id="GO:0008263">
    <property type="term" value="F:pyrimidine-specific mismatch base pair DNA N-glycosylase activity"/>
    <property type="evidence" value="ECO:0007669"/>
    <property type="project" value="TreeGrafter"/>
</dbReference>
<organism evidence="5 6">
    <name type="scientific">[Myrmecia] bisecta</name>
    <dbReference type="NCBI Taxonomy" id="41462"/>
    <lineage>
        <taxon>Eukaryota</taxon>
        <taxon>Viridiplantae</taxon>
        <taxon>Chlorophyta</taxon>
        <taxon>core chlorophytes</taxon>
        <taxon>Trebouxiophyceae</taxon>
        <taxon>Trebouxiales</taxon>
        <taxon>Trebouxiaceae</taxon>
        <taxon>Myrmecia</taxon>
    </lineage>
</organism>
<keyword evidence="6" id="KW-1185">Reference proteome</keyword>
<dbReference type="InterPro" id="IPR036895">
    <property type="entry name" value="Uracil-DNA_glycosylase-like_sf"/>
</dbReference>
<sequence>MSSNLFSQAFSFAKRETNKFATGQAATGAQLGAKPKRKAVKERKKLCLDNAVGVPENLGDWPLRLIIVGTNPSEHAWLTGHSYSHPANWMWRILKGTGIAPPSIRGAQDCLRMPGDAGVGFLDVGCGHPGTVLSEFSSATFAEWSVAFYARLTAHLQRAAMNAGCACGQCAAPPFVGFAGKRQWCELVNIGRKGKDKITKVDCGPQSERPAGWPFPPGTAVWVLPSTSGASPQTNAERFGPYQQLSDQLRLVNWPRQISCQAPG</sequence>
<evidence type="ECO:0000256" key="2">
    <source>
        <dbReference type="ARBA" id="ARBA00022801"/>
    </source>
</evidence>
<dbReference type="PANTHER" id="PTHR12159:SF9">
    <property type="entry name" value="G_T MISMATCH-SPECIFIC THYMINE DNA GLYCOSYLASE"/>
    <property type="match status" value="1"/>
</dbReference>
<dbReference type="Proteomes" id="UP001489004">
    <property type="component" value="Unassembled WGS sequence"/>
</dbReference>
<dbReference type="GO" id="GO:0004844">
    <property type="term" value="F:uracil DNA N-glycosylase activity"/>
    <property type="evidence" value="ECO:0007669"/>
    <property type="project" value="TreeGrafter"/>
</dbReference>
<evidence type="ECO:0000256" key="1">
    <source>
        <dbReference type="ARBA" id="ARBA00022763"/>
    </source>
</evidence>
<dbReference type="InterPro" id="IPR005122">
    <property type="entry name" value="Uracil-DNA_glycosylase-like"/>
</dbReference>
<gene>
    <name evidence="5" type="ORF">WJX72_012023</name>
</gene>
<evidence type="ECO:0000259" key="4">
    <source>
        <dbReference type="Pfam" id="PF03167"/>
    </source>
</evidence>
<keyword evidence="1" id="KW-0227">DNA damage</keyword>
<dbReference type="EMBL" id="JALJOR010000006">
    <property type="protein sequence ID" value="KAK9815923.1"/>
    <property type="molecule type" value="Genomic_DNA"/>
</dbReference>
<dbReference type="Pfam" id="PF03167">
    <property type="entry name" value="UDG"/>
    <property type="match status" value="1"/>
</dbReference>
<keyword evidence="2" id="KW-0378">Hydrolase</keyword>
<dbReference type="InterPro" id="IPR015637">
    <property type="entry name" value="MUG/TDG"/>
</dbReference>
<comment type="caution">
    <text evidence="5">The sequence shown here is derived from an EMBL/GenBank/DDBJ whole genome shotgun (WGS) entry which is preliminary data.</text>
</comment>
<dbReference type="SUPFAM" id="SSF52141">
    <property type="entry name" value="Uracil-DNA glycosylase-like"/>
    <property type="match status" value="1"/>
</dbReference>
<evidence type="ECO:0000256" key="3">
    <source>
        <dbReference type="ARBA" id="ARBA00023204"/>
    </source>
</evidence>
<dbReference type="AlphaFoldDB" id="A0AAW1Q4Y9"/>
<reference evidence="5 6" key="1">
    <citation type="journal article" date="2024" name="Nat. Commun.">
        <title>Phylogenomics reveals the evolutionary origins of lichenization in chlorophyte algae.</title>
        <authorList>
            <person name="Puginier C."/>
            <person name="Libourel C."/>
            <person name="Otte J."/>
            <person name="Skaloud P."/>
            <person name="Haon M."/>
            <person name="Grisel S."/>
            <person name="Petersen M."/>
            <person name="Berrin J.G."/>
            <person name="Delaux P.M."/>
            <person name="Dal Grande F."/>
            <person name="Keller J."/>
        </authorList>
    </citation>
    <scope>NUCLEOTIDE SEQUENCE [LARGE SCALE GENOMIC DNA]</scope>
    <source>
        <strain evidence="5 6">SAG 2043</strain>
    </source>
</reference>
<dbReference type="CDD" id="cd10028">
    <property type="entry name" value="UDG-F2_TDG_MUG"/>
    <property type="match status" value="1"/>
</dbReference>
<dbReference type="Gene3D" id="3.40.470.10">
    <property type="entry name" value="Uracil-DNA glycosylase-like domain"/>
    <property type="match status" value="1"/>
</dbReference>
<protein>
    <recommendedName>
        <fullName evidence="4">Uracil-DNA glycosylase-like domain-containing protein</fullName>
    </recommendedName>
</protein>
<dbReference type="GO" id="GO:0006285">
    <property type="term" value="P:base-excision repair, AP site formation"/>
    <property type="evidence" value="ECO:0007669"/>
    <property type="project" value="InterPro"/>
</dbReference>
<evidence type="ECO:0000313" key="5">
    <source>
        <dbReference type="EMBL" id="KAK9815923.1"/>
    </source>
</evidence>